<dbReference type="InterPro" id="IPR006212">
    <property type="entry name" value="Furin_repeat"/>
</dbReference>
<dbReference type="AlphaFoldDB" id="A0A8K0UP12"/>
<reference evidence="7" key="1">
    <citation type="journal article" date="2021" name="New Phytol.">
        <title>Evolutionary innovations through gain and loss of genes in the ectomycorrhizal Boletales.</title>
        <authorList>
            <person name="Wu G."/>
            <person name="Miyauchi S."/>
            <person name="Morin E."/>
            <person name="Kuo A."/>
            <person name="Drula E."/>
            <person name="Varga T."/>
            <person name="Kohler A."/>
            <person name="Feng B."/>
            <person name="Cao Y."/>
            <person name="Lipzen A."/>
            <person name="Daum C."/>
            <person name="Hundley H."/>
            <person name="Pangilinan J."/>
            <person name="Johnson J."/>
            <person name="Barry K."/>
            <person name="LaButti K."/>
            <person name="Ng V."/>
            <person name="Ahrendt S."/>
            <person name="Min B."/>
            <person name="Choi I.G."/>
            <person name="Park H."/>
            <person name="Plett J.M."/>
            <person name="Magnuson J."/>
            <person name="Spatafora J.W."/>
            <person name="Nagy L.G."/>
            <person name="Henrissat B."/>
            <person name="Grigoriev I.V."/>
            <person name="Yang Z.L."/>
            <person name="Xu J."/>
            <person name="Martin F.M."/>
        </authorList>
    </citation>
    <scope>NUCLEOTIDE SEQUENCE</scope>
    <source>
        <strain evidence="7">KKN 215</strain>
    </source>
</reference>
<keyword evidence="5" id="KW-0732">Signal</keyword>
<feature type="chain" id="PRO_5035475877" evidence="5">
    <location>
        <begin position="22"/>
        <end position="937"/>
    </location>
</feature>
<feature type="signal peptide" evidence="5">
    <location>
        <begin position="1"/>
        <end position="21"/>
    </location>
</feature>
<evidence type="ECO:0000256" key="1">
    <source>
        <dbReference type="ARBA" id="ARBA00022536"/>
    </source>
</evidence>
<evidence type="ECO:0000313" key="7">
    <source>
        <dbReference type="EMBL" id="KAH8100328.1"/>
    </source>
</evidence>
<dbReference type="Gene3D" id="2.10.220.10">
    <property type="entry name" value="Hormone Receptor, Insulin-like Growth Factor Receptor 1, Chain A, domain 2"/>
    <property type="match status" value="4"/>
</dbReference>
<feature type="compositionally biased region" description="Polar residues" evidence="3">
    <location>
        <begin position="852"/>
        <end position="862"/>
    </location>
</feature>
<dbReference type="CDD" id="cd00055">
    <property type="entry name" value="EGF_Lam"/>
    <property type="match status" value="1"/>
</dbReference>
<keyword evidence="4" id="KW-0812">Transmembrane</keyword>
<organism evidence="7 8">
    <name type="scientific">Cristinia sonorae</name>
    <dbReference type="NCBI Taxonomy" id="1940300"/>
    <lineage>
        <taxon>Eukaryota</taxon>
        <taxon>Fungi</taxon>
        <taxon>Dikarya</taxon>
        <taxon>Basidiomycota</taxon>
        <taxon>Agaricomycotina</taxon>
        <taxon>Agaricomycetes</taxon>
        <taxon>Agaricomycetidae</taxon>
        <taxon>Agaricales</taxon>
        <taxon>Pleurotineae</taxon>
        <taxon>Stephanosporaceae</taxon>
        <taxon>Cristinia</taxon>
    </lineage>
</organism>
<feature type="compositionally biased region" description="Pro residues" evidence="3">
    <location>
        <begin position="867"/>
        <end position="877"/>
    </location>
</feature>
<comment type="caution">
    <text evidence="2">Lacks conserved residue(s) required for the propagation of feature annotation.</text>
</comment>
<dbReference type="EMBL" id="JAEVFJ010000016">
    <property type="protein sequence ID" value="KAH8100328.1"/>
    <property type="molecule type" value="Genomic_DNA"/>
</dbReference>
<dbReference type="Gene3D" id="2.10.25.10">
    <property type="entry name" value="Laminin"/>
    <property type="match status" value="1"/>
</dbReference>
<dbReference type="InterPro" id="IPR000742">
    <property type="entry name" value="EGF"/>
</dbReference>
<dbReference type="PANTHER" id="PTHR15332">
    <property type="entry name" value="PROPROTEIN CONVERTASE SUBTILISIN_KEXIN TYPE 5-LIKE"/>
    <property type="match status" value="1"/>
</dbReference>
<dbReference type="OrthoDB" id="18487at2759"/>
<feature type="compositionally biased region" description="Polar residues" evidence="3">
    <location>
        <begin position="920"/>
        <end position="931"/>
    </location>
</feature>
<evidence type="ECO:0000256" key="2">
    <source>
        <dbReference type="PROSITE-ProRule" id="PRU00076"/>
    </source>
</evidence>
<keyword evidence="2" id="KW-1015">Disulfide bond</keyword>
<protein>
    <submittedName>
        <fullName evidence="7">Insulin-like growth factor binding protein</fullName>
    </submittedName>
</protein>
<dbReference type="CDD" id="cd00064">
    <property type="entry name" value="FU"/>
    <property type="match status" value="4"/>
</dbReference>
<feature type="compositionally biased region" description="Polar residues" evidence="3">
    <location>
        <begin position="804"/>
        <end position="828"/>
    </location>
</feature>
<evidence type="ECO:0000256" key="4">
    <source>
        <dbReference type="SAM" id="Phobius"/>
    </source>
</evidence>
<keyword evidence="8" id="KW-1185">Reference proteome</keyword>
<evidence type="ECO:0000259" key="6">
    <source>
        <dbReference type="PROSITE" id="PS50026"/>
    </source>
</evidence>
<keyword evidence="4" id="KW-0472">Membrane</keyword>
<feature type="transmembrane region" description="Helical" evidence="4">
    <location>
        <begin position="659"/>
        <end position="681"/>
    </location>
</feature>
<comment type="caution">
    <text evidence="7">The sequence shown here is derived from an EMBL/GenBank/DDBJ whole genome shotgun (WGS) entry which is preliminary data.</text>
</comment>
<keyword evidence="4" id="KW-1133">Transmembrane helix</keyword>
<evidence type="ECO:0000313" key="8">
    <source>
        <dbReference type="Proteomes" id="UP000813824"/>
    </source>
</evidence>
<dbReference type="InterPro" id="IPR002049">
    <property type="entry name" value="LE_dom"/>
</dbReference>
<dbReference type="PROSITE" id="PS00022">
    <property type="entry name" value="EGF_1"/>
    <property type="match status" value="1"/>
</dbReference>
<feature type="region of interest" description="Disordered" evidence="3">
    <location>
        <begin position="788"/>
        <end position="937"/>
    </location>
</feature>
<gene>
    <name evidence="7" type="ORF">BXZ70DRAFT_1000451</name>
</gene>
<evidence type="ECO:0000256" key="5">
    <source>
        <dbReference type="SAM" id="SignalP"/>
    </source>
</evidence>
<accession>A0A8K0UP12</accession>
<proteinExistence type="predicted"/>
<dbReference type="SMART" id="SM00180">
    <property type="entry name" value="EGF_Lam"/>
    <property type="match status" value="2"/>
</dbReference>
<feature type="domain" description="EGF-like" evidence="6">
    <location>
        <begin position="184"/>
        <end position="216"/>
    </location>
</feature>
<dbReference type="Proteomes" id="UP000813824">
    <property type="component" value="Unassembled WGS sequence"/>
</dbReference>
<feature type="disulfide bond" evidence="2">
    <location>
        <begin position="206"/>
        <end position="215"/>
    </location>
</feature>
<dbReference type="SMART" id="SM00261">
    <property type="entry name" value="FU"/>
    <property type="match status" value="7"/>
</dbReference>
<keyword evidence="1 2" id="KW-0245">EGF-like domain</keyword>
<feature type="disulfide bond" evidence="2">
    <location>
        <begin position="188"/>
        <end position="198"/>
    </location>
</feature>
<dbReference type="InterPro" id="IPR009030">
    <property type="entry name" value="Growth_fac_rcpt_cys_sf"/>
</dbReference>
<name>A0A8K0UP12_9AGAR</name>
<dbReference type="PROSITE" id="PS50026">
    <property type="entry name" value="EGF_3"/>
    <property type="match status" value="1"/>
</dbReference>
<sequence>MLASLLTVFPVVFGAFVAAQSSPTVVCVAGQCLQGFTNTTIGATLSAPGSGLSVLLLPGQYDSNTNPQLLHSLLTSPSTKLSSAPGFANGSSISLPMTVALQPGLSTYPQAFFAGSGTFTPLPESNATISASTFSAGSIMLGANVWAAVASTTSSTERVILWDSVHDLSQVSRLSSSLSVLEIQSASCSPPCAGAGICSASGTCTCPAGFAGSSCETCAPGFFGPNCQSCPSGCASCDEGITGTGRCLVPVVPNPPSSCNCLNGACGSNGQCTCNPGWTTGDNGTACAKCASGFFLTSDGNCQVCQLGCTQCADGTGDCITCKSGFTQDANDRTKCIPAQSQTSAGTTCPDGSFNNGNTCTPCSPLCQTCSGPTSNDCIICGAGRVSLGGSCVSPDGNGVCTGSTMIADNNKHQCDSCPAKCTSCKIPNFNVASTVNQLQCTGCLPGFVLSQGKCVESCPSGTFLDPRDNLTCQTCDSTCGTCAGSSTFCLTCANNQLASDGKCVASCPSNTFSASGACLSCHPDCASCSGSAFNQCSSCPSDRPVLTNGRCLPTCSKNQFFDKTSSSCQSCDASCSSCSGSGPSNCLACASSSQVLRSGSCVAASCNGGSSVLPGLGVCLSELVSVPVASGTSTPAPLPTISGINTPTVPDGKPRTLAWWQILLMALGCAFIFLMFLICWRRQARKKRAQATAKFAAAKRLNDKTGWRWKLVRFGERLFGHKPVRRLVTPPASSESYRDFKMEKMRATATEEARHERDVDNILDGYDYSRPSSRYTVSTRASIPRTTYDYEQDTKNKRVILPQRSNSDANRLSATSLSATSMYSQVTGMPRRTPEPRQPVKNARDLLPSRFSGTSYSTSARSGPSVLPPPPPPSPPQIQNLLDDSRPPTPAQEYVRLMTLANASQTVVQQPQPQPQPTETGTTNASNVSRNPFLRR</sequence>
<evidence type="ECO:0000256" key="3">
    <source>
        <dbReference type="SAM" id="MobiDB-lite"/>
    </source>
</evidence>
<dbReference type="PROSITE" id="PS01248">
    <property type="entry name" value="EGF_LAM_1"/>
    <property type="match status" value="1"/>
</dbReference>
<dbReference type="PANTHER" id="PTHR15332:SF175">
    <property type="entry name" value="PROPROTEIN CONVERTASE SUBTILISIN_KEXIN TYPE 5-LIKE"/>
    <property type="match status" value="1"/>
</dbReference>
<dbReference type="SUPFAM" id="SSF57184">
    <property type="entry name" value="Growth factor receptor domain"/>
    <property type="match status" value="4"/>
</dbReference>
<dbReference type="SMART" id="SM00181">
    <property type="entry name" value="EGF"/>
    <property type="match status" value="6"/>
</dbReference>